<accession>A0A6F9XLT1</accession>
<sequence length="1323" mass="148347">MRKKYIYLALCLFSFLSVFMIQDRVFAWDIRNYTGSAGNMSWYRGYEQRNSGTDTYPIIVNWSNGNRDDTHNWLFCIQPYKDFANGNYSDYTENGSNLNNPGNWNAIKWVLNDWDGMHNNGNRTVGGNNRRAYWIYQLVIHALAAGGKYYGYIFNNGMEGGVKRDAQTLYNNALAHAEDHGEREISSWNEDGNGGISLESGNWDVSSRSGLTTRNGEKYYTKWFNVNRWGNADNPSVELKGAPSGTKIEGSTILIPVSAGGNARSYQFQIVVHSRRQNYRHRVVKQAWVWTYTLNNTWQKLADVNSYSEQQYTDIGSTTDLVDAKTVTVYPAQNQVVPTKSVTDDFGRNVDVGQKANDKLGVNMGHKLTYKLSTKVLSVPYEAQFDHGFAITDNVPAEVTLYSKSVRLYKDGMVVNKDDYGILTITGNTVKFDFKNSILNDNDFYGHTYDLVFEVALDTPHDFKSAGVFQISNSYITDVMGLTRISNITKVNVTCVQKRLFTTQVRSVDYDRVKNQKVTSNGSLSHNAVTEPWRNNVYEGSWSTDDFGGNPTYDSVGRGDLVGALQFTTGYGEKYHDNVWFRIPDGYYLLDYGFLNTKDLSTPFDNNMARGIATDLYVPQQKLKKETDDGVVVTGSRYRNSSFDYNSSFGGHVSVTSKDNRKLFSNKRYTLIFILRAIPNEMQYSSDSFDRLYETKNEDKRYHWGNLDWNYRGYTMSDRCIAPYVSSNLTLGGPSIVDGTCYGNDGVTGGYEEFFIVLPPLIKISPVSIITMPKNSDSLWYRDTGLARVRVIYKLRILYNYGPGYPNAFNVKNILSQISNLYVTLNDGSKQKVDLSSVSSLSSINTYDKRDIYFSNDYDVTMKNSPVWSLKLFNSDYDVRKEQYDSNGNYISKSYDFGEGMSGVPYYGPNVTGPTSNNDSRSILRNYSAKPLVLSGGSNEEAYRSNLEIPTEYKMFSSTYNPKTNSDPYFNKTNNGLSNKTVKYVVNNYSLNSGDSIQTEGMTSKGSSFTNADKAEYVNGNVKYYQAYPNTTKTYYNESTVTGSNDISQKAGYFIKTPSIAAKLSEWRPTTSDANALVDKYKSDISSMNLKVTDSSMIFSAGSYDRVNNKETNDISLVPTLQSSSVTGGTVDSRGIIKATELTALANTLKAGQASQLTYNTDVKNAKIAELQKVISGPLSSDDQKKYYSDNSKVSYFNPAAVQTSVSYAWPNVYISESNNNTGGIVSRSNSTGAIEQRDRAFLRNDLLTNHAYHLIYSSSGLGIDKVGSGSITKNVNITGYRFLTGDANKQNKESNSDLAVQGYKGGQRLKGFSSSENDWLNR</sequence>
<protein>
    <submittedName>
        <fullName evidence="1">Uncharacterized protein</fullName>
    </submittedName>
</protein>
<proteinExistence type="predicted"/>
<reference evidence="1" key="1">
    <citation type="submission" date="2019-10" db="EMBL/GenBank/DDBJ databases">
        <title>Lactobacillus agilis SY212 Whole Genome Sequencing Project.</title>
        <authorList>
            <person name="Suzuki S."/>
            <person name="Endo A."/>
            <person name="Maeno S."/>
            <person name="Shiwa Y."/>
            <person name="Matsutani M."/>
            <person name="Kajikawa A."/>
        </authorList>
    </citation>
    <scope>NUCLEOTIDE SEQUENCE</scope>
    <source>
        <strain evidence="1">SY212</strain>
    </source>
</reference>
<dbReference type="EMBL" id="BLAM01000126">
    <property type="protein sequence ID" value="GET06233.1"/>
    <property type="molecule type" value="Genomic_DNA"/>
</dbReference>
<name>A0A6F9XLT1_9LACO</name>
<dbReference type="Proteomes" id="UP000494265">
    <property type="component" value="Unassembled WGS sequence"/>
</dbReference>
<dbReference type="RefSeq" id="WP_172584732.1">
    <property type="nucleotide sequence ID" value="NZ_BLAM01000126.1"/>
</dbReference>
<gene>
    <name evidence="1" type="ORF">SY212_12630</name>
</gene>
<comment type="caution">
    <text evidence="1">The sequence shown here is derived from an EMBL/GenBank/DDBJ whole genome shotgun (WGS) entry which is preliminary data.</text>
</comment>
<evidence type="ECO:0000313" key="1">
    <source>
        <dbReference type="EMBL" id="GET06233.1"/>
    </source>
</evidence>
<organism evidence="1">
    <name type="scientific">Ligilactobacillus agilis</name>
    <dbReference type="NCBI Taxonomy" id="1601"/>
    <lineage>
        <taxon>Bacteria</taxon>
        <taxon>Bacillati</taxon>
        <taxon>Bacillota</taxon>
        <taxon>Bacilli</taxon>
        <taxon>Lactobacillales</taxon>
        <taxon>Lactobacillaceae</taxon>
        <taxon>Ligilactobacillus</taxon>
    </lineage>
</organism>